<sequence length="93" mass="10482">RPKPRTNDGLGKSQRRGEGSCTAEPGQRARLPPALRRTFPSLQPSTRTLPHTHRGGRNRGEILPERENITTRPDPHDIFVTYSRINARPSTSF</sequence>
<accession>A0A232FDF4</accession>
<proteinExistence type="predicted"/>
<keyword evidence="3" id="KW-1185">Reference proteome</keyword>
<feature type="region of interest" description="Disordered" evidence="1">
    <location>
        <begin position="1"/>
        <end position="75"/>
    </location>
</feature>
<dbReference type="EMBL" id="NNAY01000371">
    <property type="protein sequence ID" value="OXU28834.1"/>
    <property type="molecule type" value="Genomic_DNA"/>
</dbReference>
<feature type="compositionally biased region" description="Basic and acidic residues" evidence="1">
    <location>
        <begin position="58"/>
        <end position="75"/>
    </location>
</feature>
<evidence type="ECO:0000256" key="1">
    <source>
        <dbReference type="SAM" id="MobiDB-lite"/>
    </source>
</evidence>
<evidence type="ECO:0000313" key="2">
    <source>
        <dbReference type="EMBL" id="OXU28834.1"/>
    </source>
</evidence>
<dbReference type="AlphaFoldDB" id="A0A232FDF4"/>
<feature type="non-terminal residue" evidence="2">
    <location>
        <position position="1"/>
    </location>
</feature>
<protein>
    <submittedName>
        <fullName evidence="2">Uncharacterized protein</fullName>
    </submittedName>
</protein>
<evidence type="ECO:0000313" key="3">
    <source>
        <dbReference type="Proteomes" id="UP000215335"/>
    </source>
</evidence>
<comment type="caution">
    <text evidence="2">The sequence shown here is derived from an EMBL/GenBank/DDBJ whole genome shotgun (WGS) entry which is preliminary data.</text>
</comment>
<name>A0A232FDF4_9HYME</name>
<gene>
    <name evidence="2" type="ORF">TSAR_016829</name>
</gene>
<reference evidence="2 3" key="1">
    <citation type="journal article" date="2017" name="Curr. Biol.">
        <title>The Evolution of Venom by Co-option of Single-Copy Genes.</title>
        <authorList>
            <person name="Martinson E.O."/>
            <person name="Mrinalini"/>
            <person name="Kelkar Y.D."/>
            <person name="Chang C.H."/>
            <person name="Werren J.H."/>
        </authorList>
    </citation>
    <scope>NUCLEOTIDE SEQUENCE [LARGE SCALE GENOMIC DNA]</scope>
    <source>
        <strain evidence="2 3">Alberta</strain>
        <tissue evidence="2">Whole body</tissue>
    </source>
</reference>
<feature type="compositionally biased region" description="Polar residues" evidence="1">
    <location>
        <begin position="40"/>
        <end position="49"/>
    </location>
</feature>
<organism evidence="2 3">
    <name type="scientific">Trichomalopsis sarcophagae</name>
    <dbReference type="NCBI Taxonomy" id="543379"/>
    <lineage>
        <taxon>Eukaryota</taxon>
        <taxon>Metazoa</taxon>
        <taxon>Ecdysozoa</taxon>
        <taxon>Arthropoda</taxon>
        <taxon>Hexapoda</taxon>
        <taxon>Insecta</taxon>
        <taxon>Pterygota</taxon>
        <taxon>Neoptera</taxon>
        <taxon>Endopterygota</taxon>
        <taxon>Hymenoptera</taxon>
        <taxon>Apocrita</taxon>
        <taxon>Proctotrupomorpha</taxon>
        <taxon>Chalcidoidea</taxon>
        <taxon>Pteromalidae</taxon>
        <taxon>Pteromalinae</taxon>
        <taxon>Trichomalopsis</taxon>
    </lineage>
</organism>
<dbReference type="Proteomes" id="UP000215335">
    <property type="component" value="Unassembled WGS sequence"/>
</dbReference>